<comment type="caution">
    <text evidence="5">The sequence shown here is derived from an EMBL/GenBank/DDBJ whole genome shotgun (WGS) entry which is preliminary data.</text>
</comment>
<dbReference type="PANTHER" id="PTHR38011">
    <property type="entry name" value="DIHYDROFOLATE REDUCTASE FAMILY PROTEIN (AFU_ORTHOLOGUE AFUA_8G06820)"/>
    <property type="match status" value="1"/>
</dbReference>
<evidence type="ECO:0000256" key="2">
    <source>
        <dbReference type="ARBA" id="ARBA00022857"/>
    </source>
</evidence>
<dbReference type="GO" id="GO:0009231">
    <property type="term" value="P:riboflavin biosynthetic process"/>
    <property type="evidence" value="ECO:0007669"/>
    <property type="project" value="InterPro"/>
</dbReference>
<dbReference type="Pfam" id="PF01872">
    <property type="entry name" value="RibD_C"/>
    <property type="match status" value="1"/>
</dbReference>
<feature type="domain" description="Bacterial bifunctional deaminase-reductase C-terminal" evidence="4">
    <location>
        <begin position="78"/>
        <end position="256"/>
    </location>
</feature>
<dbReference type="eggNOG" id="COG1985">
    <property type="taxonomic scope" value="Bacteria"/>
</dbReference>
<reference evidence="5 6" key="1">
    <citation type="journal article" date="2013" name="Genome Announc.">
        <title>Draft genome sequence of the moderately halophilic gammaproteobacterium Halomonas anticariensis FP35.</title>
        <authorList>
            <person name="Tahrioui A."/>
            <person name="Quesada E."/>
            <person name="Llamas I."/>
        </authorList>
    </citation>
    <scope>NUCLEOTIDE SEQUENCE [LARGE SCALE GENOMIC DNA]</scope>
    <source>
        <strain evidence="6">DSM 16096 / CECT 5854 / LMG 22089 / FP35</strain>
    </source>
</reference>
<keyword evidence="3" id="KW-0560">Oxidoreductase</keyword>
<dbReference type="SUPFAM" id="SSF53597">
    <property type="entry name" value="Dihydrofolate reductase-like"/>
    <property type="match status" value="1"/>
</dbReference>
<evidence type="ECO:0000313" key="6">
    <source>
        <dbReference type="Proteomes" id="UP000014463"/>
    </source>
</evidence>
<keyword evidence="6" id="KW-1185">Reference proteome</keyword>
<dbReference type="Gene3D" id="3.40.430.10">
    <property type="entry name" value="Dihydrofolate Reductase, subunit A"/>
    <property type="match status" value="1"/>
</dbReference>
<comment type="pathway">
    <text evidence="1">Cofactor biosynthesis; riboflavin biosynthesis.</text>
</comment>
<dbReference type="OrthoDB" id="2313602at2"/>
<dbReference type="InterPro" id="IPR024072">
    <property type="entry name" value="DHFR-like_dom_sf"/>
</dbReference>
<accession>S2L4M8</accession>
<evidence type="ECO:0000256" key="1">
    <source>
        <dbReference type="ARBA" id="ARBA00005104"/>
    </source>
</evidence>
<name>S2L4M8_LITA3</name>
<protein>
    <recommendedName>
        <fullName evidence="4">Bacterial bifunctional deaminase-reductase C-terminal domain-containing protein</fullName>
    </recommendedName>
</protein>
<dbReference type="Proteomes" id="UP000014463">
    <property type="component" value="Unassembled WGS sequence"/>
</dbReference>
<gene>
    <name evidence="5" type="ORF">L861_10060</name>
</gene>
<dbReference type="GO" id="GO:0008703">
    <property type="term" value="F:5-amino-6-(5-phosphoribosylamino)uracil reductase activity"/>
    <property type="evidence" value="ECO:0007669"/>
    <property type="project" value="InterPro"/>
</dbReference>
<dbReference type="PANTHER" id="PTHR38011:SF7">
    <property type="entry name" value="2,5-DIAMINO-6-RIBOSYLAMINO-4(3H)-PYRIMIDINONE 5'-PHOSPHATE REDUCTASE"/>
    <property type="match status" value="1"/>
</dbReference>
<dbReference type="InterPro" id="IPR002734">
    <property type="entry name" value="RibDG_C"/>
</dbReference>
<evidence type="ECO:0000259" key="4">
    <source>
        <dbReference type="Pfam" id="PF01872"/>
    </source>
</evidence>
<keyword evidence="2" id="KW-0521">NADP</keyword>
<evidence type="ECO:0000256" key="3">
    <source>
        <dbReference type="ARBA" id="ARBA00023002"/>
    </source>
</evidence>
<dbReference type="STRING" id="1121939.L861_10060"/>
<dbReference type="InterPro" id="IPR050765">
    <property type="entry name" value="Riboflavin_Biosynth_HTPR"/>
</dbReference>
<dbReference type="EMBL" id="ASTJ01000024">
    <property type="protein sequence ID" value="EPC02679.1"/>
    <property type="molecule type" value="Genomic_DNA"/>
</dbReference>
<sequence>MSDTPREASLLEAAWDCVRRSCERDWSTSSLQHFTLRDIHLSVERGGIWHAEAPLPDEARDLLDCLLPLVAHDAPLAIAQLGQSLDGRIATVSGHSQYVNGLAGRVHLHRLRALVDAVVVGAGTVIADNPKLSVRHVNGHQPQRVVIDPSGRVPAASHVFQVAEAPTLHVIGEGVLPSGPMGKHVTRLTMTQTENGIEPHAILERLARLGLKRVLIEGGGKTVSRFLEAGALQRLHLLVAPLLIGSGRPGLELPPILTLDQALRPAWRHFDCGDDILFDLDLTAVT</sequence>
<evidence type="ECO:0000313" key="5">
    <source>
        <dbReference type="EMBL" id="EPC02679.1"/>
    </source>
</evidence>
<dbReference type="RefSeq" id="WP_016416615.1">
    <property type="nucleotide sequence ID" value="NZ_AUAB01000002.1"/>
</dbReference>
<dbReference type="AlphaFoldDB" id="S2L4M8"/>
<proteinExistence type="predicted"/>
<dbReference type="PATRIC" id="fig|1121939.11.peg.2107"/>
<organism evidence="5 6">
    <name type="scientific">Litchfieldella anticariensis (strain DSM 16096 / CECT 5854 / CIP 108499 / LMG 22089 / FP35)</name>
    <name type="common">Halomonas anticariensis</name>
    <dbReference type="NCBI Taxonomy" id="1121939"/>
    <lineage>
        <taxon>Bacteria</taxon>
        <taxon>Pseudomonadati</taxon>
        <taxon>Pseudomonadota</taxon>
        <taxon>Gammaproteobacteria</taxon>
        <taxon>Oceanospirillales</taxon>
        <taxon>Halomonadaceae</taxon>
        <taxon>Litchfieldella</taxon>
    </lineage>
</organism>